<accession>C4L9K3</accession>
<dbReference type="eggNOG" id="ENOG50312WH">
    <property type="taxonomic scope" value="Bacteria"/>
</dbReference>
<reference evidence="2 3" key="2">
    <citation type="journal article" date="2011" name="Stand. Genomic Sci.">
        <title>Complete genome sequence of Tolumonas auensis type strain (TA 4).</title>
        <authorList>
            <person name="Chertkov O."/>
            <person name="Copeland A."/>
            <person name="Lucas S."/>
            <person name="Lapidus A."/>
            <person name="Berry K.W."/>
            <person name="Detter J.C."/>
            <person name="Del Rio T.G."/>
            <person name="Hammon N."/>
            <person name="Dalin E."/>
            <person name="Tice H."/>
            <person name="Pitluck S."/>
            <person name="Richardson P."/>
            <person name="Bruce D."/>
            <person name="Goodwin L."/>
            <person name="Han C."/>
            <person name="Tapia R."/>
            <person name="Saunders E."/>
            <person name="Schmutz J."/>
            <person name="Brettin T."/>
            <person name="Larimer F."/>
            <person name="Land M."/>
            <person name="Hauser L."/>
            <person name="Spring S."/>
            <person name="Rohde M."/>
            <person name="Kyrpides N.C."/>
            <person name="Ivanova N."/>
            <person name="Goker M."/>
            <person name="Beller H.R."/>
            <person name="Klenk H.P."/>
            <person name="Woyke T."/>
        </authorList>
    </citation>
    <scope>NUCLEOTIDE SEQUENCE [LARGE SCALE GENOMIC DNA]</scope>
    <source>
        <strain evidence="3">DSM 9187 / TA4</strain>
    </source>
</reference>
<dbReference type="AlphaFoldDB" id="C4L9K3"/>
<evidence type="ECO:0000313" key="2">
    <source>
        <dbReference type="EMBL" id="ACQ93956.1"/>
    </source>
</evidence>
<reference evidence="3" key="1">
    <citation type="submission" date="2009-05" db="EMBL/GenBank/DDBJ databases">
        <title>Complete sequence of Tolumonas auensis DSM 9187.</title>
        <authorList>
            <consortium name="US DOE Joint Genome Institute"/>
            <person name="Lucas S."/>
            <person name="Copeland A."/>
            <person name="Lapidus A."/>
            <person name="Glavina del Rio T."/>
            <person name="Tice H."/>
            <person name="Bruce D."/>
            <person name="Goodwin L."/>
            <person name="Pitluck S."/>
            <person name="Chertkov O."/>
            <person name="Brettin T."/>
            <person name="Detter J.C."/>
            <person name="Han C."/>
            <person name="Larimer F."/>
            <person name="Land M."/>
            <person name="Hauser L."/>
            <person name="Kyrpides N."/>
            <person name="Mikhailova N."/>
            <person name="Spring S."/>
            <person name="Beller H."/>
        </authorList>
    </citation>
    <scope>NUCLEOTIDE SEQUENCE [LARGE SCALE GENOMIC DNA]</scope>
    <source>
        <strain evidence="3">DSM 9187 / TA4</strain>
    </source>
</reference>
<sequence length="124" mass="14156">MELLSRVASISSPAVYFDPENGQLTMSGESYPENTFEFYAPIIGWLKAFVAETDFAITLTLELAYLNTGSVKCLMDIFDLLEDAFQEGRQVLIIWRYHKKNSRALETAEEFSEDLMLPFQIEAL</sequence>
<evidence type="ECO:0000259" key="1">
    <source>
        <dbReference type="Pfam" id="PF09345"/>
    </source>
</evidence>
<dbReference type="EMBL" id="CP001616">
    <property type="protein sequence ID" value="ACQ93956.1"/>
    <property type="molecule type" value="Genomic_DNA"/>
</dbReference>
<feature type="domain" description="SiaC family regulatory phosphoprotein" evidence="1">
    <location>
        <begin position="11"/>
        <end position="122"/>
    </location>
</feature>
<organism evidence="2 3">
    <name type="scientific">Tolumonas auensis (strain DSM 9187 / NBRC 110442 / TA 4)</name>
    <dbReference type="NCBI Taxonomy" id="595494"/>
    <lineage>
        <taxon>Bacteria</taxon>
        <taxon>Pseudomonadati</taxon>
        <taxon>Pseudomonadota</taxon>
        <taxon>Gammaproteobacteria</taxon>
        <taxon>Aeromonadales</taxon>
        <taxon>Aeromonadaceae</taxon>
        <taxon>Tolumonas</taxon>
    </lineage>
</organism>
<dbReference type="HOGENOM" id="CLU_129198_0_0_6"/>
<protein>
    <recommendedName>
        <fullName evidence="1">SiaC family regulatory phosphoprotein domain-containing protein</fullName>
    </recommendedName>
</protein>
<gene>
    <name evidence="2" type="ordered locus">Tola_2359</name>
</gene>
<name>C4L9K3_TOLAT</name>
<dbReference type="KEGG" id="tau:Tola_2359"/>
<evidence type="ECO:0000313" key="3">
    <source>
        <dbReference type="Proteomes" id="UP000009073"/>
    </source>
</evidence>
<dbReference type="STRING" id="595494.Tola_2359"/>
<dbReference type="Pfam" id="PF09345">
    <property type="entry name" value="SiaC"/>
    <property type="match status" value="1"/>
</dbReference>
<dbReference type="InterPro" id="IPR018530">
    <property type="entry name" value="SiaC"/>
</dbReference>
<dbReference type="OrthoDB" id="5297629at2"/>
<dbReference type="Proteomes" id="UP000009073">
    <property type="component" value="Chromosome"/>
</dbReference>
<keyword evidence="3" id="KW-1185">Reference proteome</keyword>
<proteinExistence type="predicted"/>
<dbReference type="RefSeq" id="WP_015879424.1">
    <property type="nucleotide sequence ID" value="NC_012691.1"/>
</dbReference>